<keyword evidence="1" id="KW-0812">Transmembrane</keyword>
<name>A0AAD5U2R0_9FUNG</name>
<sequence>MVEIIGRILNERGKRERDRVSSVLCGFFVFFAIIYANYRSKVYYTQLPATFTTTVEPRLLFKSPFFSKFFTTIPSKDFEFPAITVCPLDNFASIKFETCNYCHDSGIGITQKPILVLILFVAVYHTENLGMFGKGLQCISLNEEPAPQIKVSNSSDSLDFTLSVHGGKEGGSAGVIVLVHPRQMTDSGMYLSTVSPTNTFSVNLNTVNLITILKEWKVKFNGSAEQDYQAKGNSLNIYKLNNTALNSNNIVKFSAKFSDFTVLYEKEFNTLNVIHRFVMFFTLLLLNKKNSYSENLLAKANRDEGFDRFN</sequence>
<protein>
    <submittedName>
        <fullName evidence="2">Uncharacterized protein</fullName>
    </submittedName>
</protein>
<organism evidence="2 3">
    <name type="scientific">Clydaea vesicula</name>
    <dbReference type="NCBI Taxonomy" id="447962"/>
    <lineage>
        <taxon>Eukaryota</taxon>
        <taxon>Fungi</taxon>
        <taxon>Fungi incertae sedis</taxon>
        <taxon>Chytridiomycota</taxon>
        <taxon>Chytridiomycota incertae sedis</taxon>
        <taxon>Chytridiomycetes</taxon>
        <taxon>Lobulomycetales</taxon>
        <taxon>Lobulomycetaceae</taxon>
        <taxon>Clydaea</taxon>
    </lineage>
</organism>
<gene>
    <name evidence="2" type="ORF">HK099_005202</name>
</gene>
<comment type="caution">
    <text evidence="2">The sequence shown here is derived from an EMBL/GenBank/DDBJ whole genome shotgun (WGS) entry which is preliminary data.</text>
</comment>
<proteinExistence type="predicted"/>
<keyword evidence="3" id="KW-1185">Reference proteome</keyword>
<dbReference type="Proteomes" id="UP001211065">
    <property type="component" value="Unassembled WGS sequence"/>
</dbReference>
<keyword evidence="1" id="KW-1133">Transmembrane helix</keyword>
<feature type="transmembrane region" description="Helical" evidence="1">
    <location>
        <begin position="20"/>
        <end position="38"/>
    </location>
</feature>
<evidence type="ECO:0000256" key="1">
    <source>
        <dbReference type="SAM" id="Phobius"/>
    </source>
</evidence>
<accession>A0AAD5U2R0</accession>
<keyword evidence="1" id="KW-0472">Membrane</keyword>
<dbReference type="EMBL" id="JADGJW010000397">
    <property type="protein sequence ID" value="KAJ3218071.1"/>
    <property type="molecule type" value="Genomic_DNA"/>
</dbReference>
<evidence type="ECO:0000313" key="2">
    <source>
        <dbReference type="EMBL" id="KAJ3218071.1"/>
    </source>
</evidence>
<dbReference type="AlphaFoldDB" id="A0AAD5U2R0"/>
<reference evidence="2" key="1">
    <citation type="submission" date="2020-05" db="EMBL/GenBank/DDBJ databases">
        <title>Phylogenomic resolution of chytrid fungi.</title>
        <authorList>
            <person name="Stajich J.E."/>
            <person name="Amses K."/>
            <person name="Simmons R."/>
            <person name="Seto K."/>
            <person name="Myers J."/>
            <person name="Bonds A."/>
            <person name="Quandt C.A."/>
            <person name="Barry K."/>
            <person name="Liu P."/>
            <person name="Grigoriev I."/>
            <person name="Longcore J.E."/>
            <person name="James T.Y."/>
        </authorList>
    </citation>
    <scope>NUCLEOTIDE SEQUENCE</scope>
    <source>
        <strain evidence="2">JEL0476</strain>
    </source>
</reference>
<evidence type="ECO:0000313" key="3">
    <source>
        <dbReference type="Proteomes" id="UP001211065"/>
    </source>
</evidence>